<sequence length="289" mass="32069">MKKKYVVKYVVFVLLMVLLSALYGCEGYSVQVSVNKSSETKDKLKVHFIDVGQGDSILLQNGERFMLIDGGPNSSTDKVLSYLKKTGVKNLDYVVATHPHEDHIGGIDKVIDTFQIETVYMPKVTATTKTFKDVVESMKKKNLKAKIPVAGEEFKFGEAKVTILAPNSSTYEDTNNYSIVLKVAYGENSFLFTGDAESLSEKEILKKGLDIKADVIKLGHHGSRTSSSSAFLKEVNPKYGVITVGKDNDYGHPHKEIMERVKGMNIKIYRTDEKGDIVIVSDGKDITLE</sequence>
<gene>
    <name evidence="2" type="ORF">GCM10008905_06730</name>
</gene>
<dbReference type="Proteomes" id="UP001500339">
    <property type="component" value="Unassembled WGS sequence"/>
</dbReference>
<organism evidence="2 3">
    <name type="scientific">Clostridium malenominatum</name>
    <dbReference type="NCBI Taxonomy" id="1539"/>
    <lineage>
        <taxon>Bacteria</taxon>
        <taxon>Bacillati</taxon>
        <taxon>Bacillota</taxon>
        <taxon>Clostridia</taxon>
        <taxon>Eubacteriales</taxon>
        <taxon>Clostridiaceae</taxon>
        <taxon>Clostridium</taxon>
    </lineage>
</organism>
<dbReference type="InterPro" id="IPR036866">
    <property type="entry name" value="RibonucZ/Hydroxyglut_hydro"/>
</dbReference>
<dbReference type="SMART" id="SM00849">
    <property type="entry name" value="Lactamase_B"/>
    <property type="match status" value="1"/>
</dbReference>
<dbReference type="EMBL" id="BAAACF010000001">
    <property type="protein sequence ID" value="GAA0719112.1"/>
    <property type="molecule type" value="Genomic_DNA"/>
</dbReference>
<evidence type="ECO:0000259" key="1">
    <source>
        <dbReference type="SMART" id="SM00849"/>
    </source>
</evidence>
<dbReference type="InterPro" id="IPR052159">
    <property type="entry name" value="Competence_DNA_uptake"/>
</dbReference>
<dbReference type="RefSeq" id="WP_343766632.1">
    <property type="nucleotide sequence ID" value="NZ_BAAACF010000001.1"/>
</dbReference>
<dbReference type="PROSITE" id="PS51257">
    <property type="entry name" value="PROKAR_LIPOPROTEIN"/>
    <property type="match status" value="1"/>
</dbReference>
<keyword evidence="3" id="KW-1185">Reference proteome</keyword>
<dbReference type="PANTHER" id="PTHR30619">
    <property type="entry name" value="DNA INTERNALIZATION/COMPETENCE PROTEIN COMEC/REC2"/>
    <property type="match status" value="1"/>
</dbReference>
<comment type="caution">
    <text evidence="2">The sequence shown here is derived from an EMBL/GenBank/DDBJ whole genome shotgun (WGS) entry which is preliminary data.</text>
</comment>
<proteinExistence type="predicted"/>
<dbReference type="PANTHER" id="PTHR30619:SF7">
    <property type="entry name" value="BETA-LACTAMASE DOMAIN PROTEIN"/>
    <property type="match status" value="1"/>
</dbReference>
<name>A0ABN1IR93_9CLOT</name>
<dbReference type="InterPro" id="IPR035681">
    <property type="entry name" value="ComA-like_MBL"/>
</dbReference>
<feature type="domain" description="Metallo-beta-lactamase" evidence="1">
    <location>
        <begin position="53"/>
        <end position="246"/>
    </location>
</feature>
<reference evidence="2 3" key="1">
    <citation type="journal article" date="2019" name="Int. J. Syst. Evol. Microbiol.">
        <title>The Global Catalogue of Microorganisms (GCM) 10K type strain sequencing project: providing services to taxonomists for standard genome sequencing and annotation.</title>
        <authorList>
            <consortium name="The Broad Institute Genomics Platform"/>
            <consortium name="The Broad Institute Genome Sequencing Center for Infectious Disease"/>
            <person name="Wu L."/>
            <person name="Ma J."/>
        </authorList>
    </citation>
    <scope>NUCLEOTIDE SEQUENCE [LARGE SCALE GENOMIC DNA]</scope>
    <source>
        <strain evidence="2 3">JCM 1405</strain>
    </source>
</reference>
<protein>
    <submittedName>
        <fullName evidence="2">ComEC/Rec2 family competence protein</fullName>
    </submittedName>
</protein>
<evidence type="ECO:0000313" key="3">
    <source>
        <dbReference type="Proteomes" id="UP001500339"/>
    </source>
</evidence>
<dbReference type="InterPro" id="IPR001279">
    <property type="entry name" value="Metallo-B-lactamas"/>
</dbReference>
<dbReference type="CDD" id="cd07731">
    <property type="entry name" value="ComA-like_MBL-fold"/>
    <property type="match status" value="1"/>
</dbReference>
<accession>A0ABN1IR93</accession>
<evidence type="ECO:0000313" key="2">
    <source>
        <dbReference type="EMBL" id="GAA0719112.1"/>
    </source>
</evidence>
<dbReference type="Pfam" id="PF00753">
    <property type="entry name" value="Lactamase_B"/>
    <property type="match status" value="1"/>
</dbReference>
<dbReference type="SUPFAM" id="SSF56281">
    <property type="entry name" value="Metallo-hydrolase/oxidoreductase"/>
    <property type="match status" value="1"/>
</dbReference>
<dbReference type="Gene3D" id="3.60.15.10">
    <property type="entry name" value="Ribonuclease Z/Hydroxyacylglutathione hydrolase-like"/>
    <property type="match status" value="1"/>
</dbReference>